<reference evidence="1" key="2">
    <citation type="submission" date="2023-05" db="EMBL/GenBank/DDBJ databases">
        <authorList>
            <consortium name="Lawrence Berkeley National Laboratory"/>
            <person name="Steindorff A."/>
            <person name="Hensen N."/>
            <person name="Bonometti L."/>
            <person name="Westerberg I."/>
            <person name="Brannstrom I.O."/>
            <person name="Guillou S."/>
            <person name="Cros-Aarteil S."/>
            <person name="Calhoun S."/>
            <person name="Haridas S."/>
            <person name="Kuo A."/>
            <person name="Mondo S."/>
            <person name="Pangilinan J."/>
            <person name="Riley R."/>
            <person name="Labutti K."/>
            <person name="Andreopoulos B."/>
            <person name="Lipzen A."/>
            <person name="Chen C."/>
            <person name="Yanf M."/>
            <person name="Daum C."/>
            <person name="Ng V."/>
            <person name="Clum A."/>
            <person name="Ohm R."/>
            <person name="Martin F."/>
            <person name="Silar P."/>
            <person name="Natvig D."/>
            <person name="Lalanne C."/>
            <person name="Gautier V."/>
            <person name="Ament-Velasquez S.L."/>
            <person name="Kruys A."/>
            <person name="Hutchinson M.I."/>
            <person name="Powell A.J."/>
            <person name="Barry K."/>
            <person name="Miller A.N."/>
            <person name="Grigoriev I.V."/>
            <person name="Debuchy R."/>
            <person name="Gladieux P."/>
            <person name="Thoren M.H."/>
            <person name="Johannesson H."/>
        </authorList>
    </citation>
    <scope>NUCLEOTIDE SEQUENCE</scope>
    <source>
        <strain evidence="1">CBS 508.74</strain>
    </source>
</reference>
<dbReference type="Proteomes" id="UP001302812">
    <property type="component" value="Unassembled WGS sequence"/>
</dbReference>
<sequence length="84" mass="9301">MVTSISANAAGNIVGGLSAELMCSRLSRMFYEAPERGTVYSWEIELTLLQMLRLATNPSLTLSYLLQLSMRCNVEAYGLKWAGH</sequence>
<organism evidence="1 2">
    <name type="scientific">Canariomyces notabilis</name>
    <dbReference type="NCBI Taxonomy" id="2074819"/>
    <lineage>
        <taxon>Eukaryota</taxon>
        <taxon>Fungi</taxon>
        <taxon>Dikarya</taxon>
        <taxon>Ascomycota</taxon>
        <taxon>Pezizomycotina</taxon>
        <taxon>Sordariomycetes</taxon>
        <taxon>Sordariomycetidae</taxon>
        <taxon>Sordariales</taxon>
        <taxon>Chaetomiaceae</taxon>
        <taxon>Canariomyces</taxon>
    </lineage>
</organism>
<evidence type="ECO:0000313" key="1">
    <source>
        <dbReference type="EMBL" id="KAK4111620.1"/>
    </source>
</evidence>
<dbReference type="GeneID" id="89932758"/>
<dbReference type="EMBL" id="MU853345">
    <property type="protein sequence ID" value="KAK4111620.1"/>
    <property type="molecule type" value="Genomic_DNA"/>
</dbReference>
<name>A0AAN6YQE7_9PEZI</name>
<evidence type="ECO:0000313" key="2">
    <source>
        <dbReference type="Proteomes" id="UP001302812"/>
    </source>
</evidence>
<accession>A0AAN6YQE7</accession>
<protein>
    <submittedName>
        <fullName evidence="1">Uncharacterized protein</fullName>
    </submittedName>
</protein>
<keyword evidence="2" id="KW-1185">Reference proteome</keyword>
<gene>
    <name evidence="1" type="ORF">N656DRAFT_144014</name>
</gene>
<dbReference type="RefSeq" id="XP_064669190.1">
    <property type="nucleotide sequence ID" value="XM_064808635.1"/>
</dbReference>
<proteinExistence type="predicted"/>
<dbReference type="AlphaFoldDB" id="A0AAN6YQE7"/>
<comment type="caution">
    <text evidence="1">The sequence shown here is derived from an EMBL/GenBank/DDBJ whole genome shotgun (WGS) entry which is preliminary data.</text>
</comment>
<reference evidence="1" key="1">
    <citation type="journal article" date="2023" name="Mol. Phylogenet. Evol.">
        <title>Genome-scale phylogeny and comparative genomics of the fungal order Sordariales.</title>
        <authorList>
            <person name="Hensen N."/>
            <person name="Bonometti L."/>
            <person name="Westerberg I."/>
            <person name="Brannstrom I.O."/>
            <person name="Guillou S."/>
            <person name="Cros-Aarteil S."/>
            <person name="Calhoun S."/>
            <person name="Haridas S."/>
            <person name="Kuo A."/>
            <person name="Mondo S."/>
            <person name="Pangilinan J."/>
            <person name="Riley R."/>
            <person name="LaButti K."/>
            <person name="Andreopoulos B."/>
            <person name="Lipzen A."/>
            <person name="Chen C."/>
            <person name="Yan M."/>
            <person name="Daum C."/>
            <person name="Ng V."/>
            <person name="Clum A."/>
            <person name="Steindorff A."/>
            <person name="Ohm R.A."/>
            <person name="Martin F."/>
            <person name="Silar P."/>
            <person name="Natvig D.O."/>
            <person name="Lalanne C."/>
            <person name="Gautier V."/>
            <person name="Ament-Velasquez S.L."/>
            <person name="Kruys A."/>
            <person name="Hutchinson M.I."/>
            <person name="Powell A.J."/>
            <person name="Barry K."/>
            <person name="Miller A.N."/>
            <person name="Grigoriev I.V."/>
            <person name="Debuchy R."/>
            <person name="Gladieux P."/>
            <person name="Hiltunen Thoren M."/>
            <person name="Johannesson H."/>
        </authorList>
    </citation>
    <scope>NUCLEOTIDE SEQUENCE</scope>
    <source>
        <strain evidence="1">CBS 508.74</strain>
    </source>
</reference>